<keyword evidence="3" id="KW-1185">Reference proteome</keyword>
<evidence type="ECO:0000313" key="2">
    <source>
        <dbReference type="EMBL" id="PLB35122.1"/>
    </source>
</evidence>
<organism evidence="2 3">
    <name type="scientific">Aspergillus candidus</name>
    <dbReference type="NCBI Taxonomy" id="41067"/>
    <lineage>
        <taxon>Eukaryota</taxon>
        <taxon>Fungi</taxon>
        <taxon>Dikarya</taxon>
        <taxon>Ascomycota</taxon>
        <taxon>Pezizomycotina</taxon>
        <taxon>Eurotiomycetes</taxon>
        <taxon>Eurotiomycetidae</taxon>
        <taxon>Eurotiales</taxon>
        <taxon>Aspergillaceae</taxon>
        <taxon>Aspergillus</taxon>
        <taxon>Aspergillus subgen. Circumdati</taxon>
    </lineage>
</organism>
<protein>
    <submittedName>
        <fullName evidence="2">Uncharacterized protein</fullName>
    </submittedName>
</protein>
<feature type="compositionally biased region" description="Polar residues" evidence="1">
    <location>
        <begin position="30"/>
        <end position="51"/>
    </location>
</feature>
<accession>A0A2I2F3A2</accession>
<reference evidence="2 3" key="1">
    <citation type="submission" date="2017-12" db="EMBL/GenBank/DDBJ databases">
        <authorList>
            <consortium name="DOE Joint Genome Institute"/>
            <person name="Haridas S."/>
            <person name="Kjaerbolling I."/>
            <person name="Vesth T.C."/>
            <person name="Frisvad J.C."/>
            <person name="Nybo J.L."/>
            <person name="Theobald S."/>
            <person name="Kuo A."/>
            <person name="Bowyer P."/>
            <person name="Matsuda Y."/>
            <person name="Mondo S."/>
            <person name="Lyhne E.K."/>
            <person name="Kogle M.E."/>
            <person name="Clum A."/>
            <person name="Lipzen A."/>
            <person name="Salamov A."/>
            <person name="Ngan C.Y."/>
            <person name="Daum C."/>
            <person name="Chiniquy J."/>
            <person name="Barry K."/>
            <person name="LaButti K."/>
            <person name="Simmons B.A."/>
            <person name="Magnuson J.K."/>
            <person name="Mortensen U.H."/>
            <person name="Larsen T.O."/>
            <person name="Grigoriev I.V."/>
            <person name="Baker S.E."/>
            <person name="Andersen M.R."/>
            <person name="Nordberg H.P."/>
            <person name="Cantor M.N."/>
            <person name="Hua S.X."/>
        </authorList>
    </citation>
    <scope>NUCLEOTIDE SEQUENCE [LARGE SCALE GENOMIC DNA]</scope>
    <source>
        <strain evidence="2 3">CBS 102.13</strain>
    </source>
</reference>
<feature type="region of interest" description="Disordered" evidence="1">
    <location>
        <begin position="1"/>
        <end position="54"/>
    </location>
</feature>
<gene>
    <name evidence="2" type="ORF">BDW47DRAFT_68717</name>
</gene>
<dbReference type="OrthoDB" id="4493820at2759"/>
<dbReference type="Proteomes" id="UP000234585">
    <property type="component" value="Unassembled WGS sequence"/>
</dbReference>
<dbReference type="AlphaFoldDB" id="A0A2I2F3A2"/>
<feature type="compositionally biased region" description="Basic and acidic residues" evidence="1">
    <location>
        <begin position="18"/>
        <end position="29"/>
    </location>
</feature>
<dbReference type="GeneID" id="36526775"/>
<sequence>MRRRFAEAIRSGKPNKNKPREQPSTERNDAATSASNDNHNDNQQKNTQSLPSEYGIRQVVSSRYIIRQRLANLLEERFPGRWSLTLRFDTLYIDLPAPLSPEDLNKCVDGSTSGSSG</sequence>
<dbReference type="EMBL" id="KZ559167">
    <property type="protein sequence ID" value="PLB35122.1"/>
    <property type="molecule type" value="Genomic_DNA"/>
</dbReference>
<proteinExistence type="predicted"/>
<evidence type="ECO:0000256" key="1">
    <source>
        <dbReference type="SAM" id="MobiDB-lite"/>
    </source>
</evidence>
<evidence type="ECO:0000313" key="3">
    <source>
        <dbReference type="Proteomes" id="UP000234585"/>
    </source>
</evidence>
<name>A0A2I2F3A2_ASPCN</name>
<dbReference type="RefSeq" id="XP_024669134.1">
    <property type="nucleotide sequence ID" value="XM_024819615.1"/>
</dbReference>